<feature type="domain" description="SANT" evidence="1">
    <location>
        <begin position="56"/>
        <end position="97"/>
    </location>
</feature>
<protein>
    <submittedName>
        <fullName evidence="2">Chromatin complexes subunit BAP18</fullName>
    </submittedName>
</protein>
<dbReference type="InterPro" id="IPR017884">
    <property type="entry name" value="SANT_dom"/>
</dbReference>
<dbReference type="AlphaFoldDB" id="T2MAE4"/>
<proteinExistence type="evidence at transcript level"/>
<dbReference type="OrthoDB" id="10021571at2759"/>
<name>T2MAE4_HYDVU</name>
<dbReference type="GO" id="GO:0016589">
    <property type="term" value="C:NURF complex"/>
    <property type="evidence" value="ECO:0007669"/>
    <property type="project" value="TreeGrafter"/>
</dbReference>
<evidence type="ECO:0000259" key="1">
    <source>
        <dbReference type="PROSITE" id="PS51293"/>
    </source>
</evidence>
<evidence type="ECO:0000313" key="2">
    <source>
        <dbReference type="EMBL" id="CDG68927.1"/>
    </source>
</evidence>
<gene>
    <name evidence="2" type="primary">BAP18</name>
</gene>
<dbReference type="InterPro" id="IPR009057">
    <property type="entry name" value="Homeodomain-like_sf"/>
</dbReference>
<dbReference type="Gene3D" id="1.20.58.1880">
    <property type="match status" value="1"/>
</dbReference>
<organism evidence="2">
    <name type="scientific">Hydra vulgaris</name>
    <name type="common">Hydra</name>
    <name type="synonym">Hydra attenuata</name>
    <dbReference type="NCBI Taxonomy" id="6087"/>
    <lineage>
        <taxon>Eukaryota</taxon>
        <taxon>Metazoa</taxon>
        <taxon>Cnidaria</taxon>
        <taxon>Hydrozoa</taxon>
        <taxon>Hydroidolina</taxon>
        <taxon>Anthoathecata</taxon>
        <taxon>Aplanulata</taxon>
        <taxon>Hydridae</taxon>
        <taxon>Hydra</taxon>
    </lineage>
</organism>
<dbReference type="SUPFAM" id="SSF46689">
    <property type="entry name" value="Homeodomain-like"/>
    <property type="match status" value="1"/>
</dbReference>
<sequence>QILYKKKSFSFKYFLSQDIIMSQAGKVAEIFTLAGETFMKLGTLAMSLQQSSDKIQDNGKWGDEEVEMLKKAISQFGEDIEKISTVIRTKSASQIKAALKQKTVQNLTTAKGRPQLPISIQPRHAGMKSKANNIVYSHENIPDESSKKAKVETSSIMSSRQTSMSVLSSVPQTLNVLSSISTQNKLCAQNTTQNGVPVLASSQGFQVILPQNFGLGAGSVTMFNSGVIQHVADANTSLNVDVES</sequence>
<feature type="non-terminal residue" evidence="2">
    <location>
        <position position="1"/>
    </location>
</feature>
<dbReference type="GO" id="GO:0071339">
    <property type="term" value="C:MLL1 complex"/>
    <property type="evidence" value="ECO:0007669"/>
    <property type="project" value="TreeGrafter"/>
</dbReference>
<reference evidence="2" key="1">
    <citation type="journal article" date="2013" name="Genome Biol. Evol.">
        <title>Punctuated emergences of genetic and phenotypic innovations in eumetazoan, bilaterian, euteleostome, and hominidae ancestors.</title>
        <authorList>
            <person name="Wenger Y."/>
            <person name="Galliot B."/>
        </authorList>
    </citation>
    <scope>NUCLEOTIDE SEQUENCE</scope>
    <source>
        <tissue evidence="2">Whole animals</tissue>
    </source>
</reference>
<dbReference type="EMBL" id="HAAD01002695">
    <property type="protein sequence ID" value="CDG68927.1"/>
    <property type="molecule type" value="mRNA"/>
</dbReference>
<accession>T2MAE4</accession>
<dbReference type="PANTHER" id="PTHR21397:SF2">
    <property type="entry name" value="CHROMATIN COMPLEXES SUBUNIT BAP18"/>
    <property type="match status" value="1"/>
</dbReference>
<dbReference type="PANTHER" id="PTHR21397">
    <property type="entry name" value="CHROMATIN COMPLEXES SUBUNIT BAP18-RELATED"/>
    <property type="match status" value="1"/>
</dbReference>
<dbReference type="InterPro" id="IPR001005">
    <property type="entry name" value="SANT/Myb"/>
</dbReference>
<dbReference type="PROSITE" id="PS51293">
    <property type="entry name" value="SANT"/>
    <property type="match status" value="1"/>
</dbReference>
<dbReference type="CDD" id="cd00167">
    <property type="entry name" value="SANT"/>
    <property type="match status" value="1"/>
</dbReference>